<dbReference type="PANTHER" id="PTHR33514">
    <property type="entry name" value="PROTEIN ABCI12, CHLOROPLASTIC"/>
    <property type="match status" value="1"/>
</dbReference>
<keyword evidence="4 5" id="KW-0472">Membrane</keyword>
<dbReference type="RefSeq" id="XP_008458540.2">
    <property type="nucleotide sequence ID" value="XM_008460318.3"/>
</dbReference>
<evidence type="ECO:0000313" key="6">
    <source>
        <dbReference type="EnsemblPlants" id="MELO3C021391.2.1"/>
    </source>
</evidence>
<comment type="subcellular location">
    <subcellularLocation>
        <location evidence="1">Membrane</location>
        <topology evidence="1">Multi-pass membrane protein</topology>
    </subcellularLocation>
</comment>
<proteinExistence type="predicted"/>
<evidence type="ECO:0000256" key="5">
    <source>
        <dbReference type="SAM" id="Phobius"/>
    </source>
</evidence>
<dbReference type="CDD" id="cd16914">
    <property type="entry name" value="EcfT"/>
    <property type="match status" value="1"/>
</dbReference>
<sequence>MDFARILEGSMHNRWIVFHETERTEPSRSAYFGISNFASTRRERRKRHVDELDRDDLSSYRRSKEKSHGIAGKRIPAISRRNSDDIEQTKLPKREHSLFFIDSFSMSCLYSSFQTLAYALPSPVHIPKSLVSPILTSISPLNSGKVGAPVYWKIVLKPVRKRSLEVRASKSDDTGTEKWLKWLPNGALAADKILRLIAGATASPISQFVSSPVTFLHSVDPRIKLVWLLALVVLPARSNITIRFGLVIFLAVLSIWILPTELWKDQLGRVSILSGILFVMLGLGADGVPPLIQSRTPPPGMMGLPELPASLGGYSYLIAKLGPLTFTRKGLSIASTSACLTFVVFQSASLCLTTTAPEQLAFAIRWFMLPLGYFGVPVAEITLTLLLSLRFVSLVFDEVRNVALGIVSRRINWQMLTTMETVDVFFTYLRRIFKNIFSHAEQISQAMIVRGFRGDSSSHKLYFLSNSSSRMANILSLLCLIGVISASVFFDKVIV</sequence>
<accession>A0A9I9DNT5</accession>
<feature type="transmembrane region" description="Helical" evidence="5">
    <location>
        <begin position="270"/>
        <end position="292"/>
    </location>
</feature>
<evidence type="ECO:0000256" key="4">
    <source>
        <dbReference type="ARBA" id="ARBA00023136"/>
    </source>
</evidence>
<evidence type="ECO:0008006" key="7">
    <source>
        <dbReference type="Google" id="ProtNLM"/>
    </source>
</evidence>
<feature type="transmembrane region" description="Helical" evidence="5">
    <location>
        <begin position="366"/>
        <end position="391"/>
    </location>
</feature>
<dbReference type="PANTHER" id="PTHR33514:SF13">
    <property type="entry name" value="PROTEIN ABCI12, CHLOROPLASTIC"/>
    <property type="match status" value="1"/>
</dbReference>
<evidence type="ECO:0000256" key="1">
    <source>
        <dbReference type="ARBA" id="ARBA00004141"/>
    </source>
</evidence>
<keyword evidence="3 5" id="KW-1133">Transmembrane helix</keyword>
<name>A0A9I9DNT5_CUCME</name>
<dbReference type="Pfam" id="PF02361">
    <property type="entry name" value="CbiQ"/>
    <property type="match status" value="1"/>
</dbReference>
<keyword evidence="2 5" id="KW-0812">Transmembrane</keyword>
<feature type="transmembrane region" description="Helical" evidence="5">
    <location>
        <begin position="240"/>
        <end position="258"/>
    </location>
</feature>
<feature type="transmembrane region" description="Helical" evidence="5">
    <location>
        <begin position="471"/>
        <end position="490"/>
    </location>
</feature>
<dbReference type="eggNOG" id="ENOG502QTQ5">
    <property type="taxonomic scope" value="Eukaryota"/>
</dbReference>
<dbReference type="EnsemblPlants" id="MELO3C021391.2.1">
    <property type="protein sequence ID" value="MELO3C021391.2.1"/>
    <property type="gene ID" value="MELO3C021391.2"/>
</dbReference>
<evidence type="ECO:0000256" key="3">
    <source>
        <dbReference type="ARBA" id="ARBA00022989"/>
    </source>
</evidence>
<protein>
    <recommendedName>
        <fullName evidence="7">Protein ABCI12, chloroplastic</fullName>
    </recommendedName>
</protein>
<reference evidence="6" key="1">
    <citation type="submission" date="2023-03" db="UniProtKB">
        <authorList>
            <consortium name="EnsemblPlants"/>
        </authorList>
    </citation>
    <scope>IDENTIFICATION</scope>
</reference>
<dbReference type="InterPro" id="IPR003339">
    <property type="entry name" value="ABC/ECF_trnsptr_transmembrane"/>
</dbReference>
<evidence type="ECO:0000256" key="2">
    <source>
        <dbReference type="ARBA" id="ARBA00022692"/>
    </source>
</evidence>
<feature type="transmembrane region" description="Helical" evidence="5">
    <location>
        <begin position="331"/>
        <end position="354"/>
    </location>
</feature>
<organism evidence="6">
    <name type="scientific">Cucumis melo</name>
    <name type="common">Muskmelon</name>
    <dbReference type="NCBI Taxonomy" id="3656"/>
    <lineage>
        <taxon>Eukaryota</taxon>
        <taxon>Viridiplantae</taxon>
        <taxon>Streptophyta</taxon>
        <taxon>Embryophyta</taxon>
        <taxon>Tracheophyta</taxon>
        <taxon>Spermatophyta</taxon>
        <taxon>Magnoliopsida</taxon>
        <taxon>eudicotyledons</taxon>
        <taxon>Gunneridae</taxon>
        <taxon>Pentapetalae</taxon>
        <taxon>rosids</taxon>
        <taxon>fabids</taxon>
        <taxon>Cucurbitales</taxon>
        <taxon>Cucurbitaceae</taxon>
        <taxon>Benincaseae</taxon>
        <taxon>Cucumis</taxon>
    </lineage>
</organism>
<gene>
    <name evidence="6" type="primary">103497915</name>
</gene>